<gene>
    <name evidence="1" type="primary">ubiV</name>
    <name evidence="2" type="ORF">J0A66_03645</name>
</gene>
<dbReference type="GO" id="GO:0046872">
    <property type="term" value="F:metal ion binding"/>
    <property type="evidence" value="ECO:0007669"/>
    <property type="project" value="UniProtKB-KW"/>
</dbReference>
<comment type="function">
    <text evidence="1">Required for O(2)-independent ubiquinone (coenzyme Q) biosynthesis. Together with UbiU, is essential for the C6-hydroxylation reaction in the oxygen-independent ubiquinone biosynthesis pathway.</text>
</comment>
<feature type="binding site" evidence="1">
    <location>
        <position position="39"/>
    </location>
    <ligand>
        <name>[4Fe-4S] cluster</name>
        <dbReference type="ChEBI" id="CHEBI:49883"/>
    </ligand>
</feature>
<keyword evidence="1" id="KW-0408">Iron</keyword>
<dbReference type="GO" id="GO:0051539">
    <property type="term" value="F:4 iron, 4 sulfur cluster binding"/>
    <property type="evidence" value="ECO:0007669"/>
    <property type="project" value="UniProtKB-UniRule"/>
</dbReference>
<accession>A0A939DKN2</accession>
<dbReference type="HAMAP" id="MF_02233">
    <property type="entry name" value="UbiV"/>
    <property type="match status" value="1"/>
</dbReference>
<comment type="subunit">
    <text evidence="1">Forms a heterodimer with UbiU.</text>
</comment>
<dbReference type="Pfam" id="PF01136">
    <property type="entry name" value="Peptidase_U32"/>
    <property type="match status" value="1"/>
</dbReference>
<feature type="binding site" evidence="1">
    <location>
        <position position="197"/>
    </location>
    <ligand>
        <name>[4Fe-4S] cluster</name>
        <dbReference type="ChEBI" id="CHEBI:49883"/>
    </ligand>
</feature>
<proteinExistence type="inferred from homology"/>
<comment type="pathway">
    <text evidence="1">Cofactor biosynthesis; ubiquinone biosynthesis.</text>
</comment>
<feature type="binding site" evidence="1">
    <location>
        <position position="180"/>
    </location>
    <ligand>
        <name>[4Fe-4S] cluster</name>
        <dbReference type="ChEBI" id="CHEBI:49883"/>
    </ligand>
</feature>
<comment type="similarity">
    <text evidence="1">Belongs to the peptidase U32 family. UbiV subfamily.</text>
</comment>
<dbReference type="EMBL" id="JAFKCV010000002">
    <property type="protein sequence ID" value="MBN7824315.1"/>
    <property type="molecule type" value="Genomic_DNA"/>
</dbReference>
<keyword evidence="1" id="KW-0411">Iron-sulfur</keyword>
<comment type="caution">
    <text evidence="2">The sequence shown here is derived from an EMBL/GenBank/DDBJ whole genome shotgun (WGS) entry which is preliminary data.</text>
</comment>
<dbReference type="InterPro" id="IPR043693">
    <property type="entry name" value="UbiV"/>
</dbReference>
<dbReference type="InterPro" id="IPR001539">
    <property type="entry name" value="Peptidase_U32"/>
</dbReference>
<dbReference type="PANTHER" id="PTHR30217">
    <property type="entry name" value="PEPTIDASE U32 FAMILY"/>
    <property type="match status" value="1"/>
</dbReference>
<protein>
    <recommendedName>
        <fullName evidence="1">Ubiquinone biosynthesis protein UbiV</fullName>
    </recommendedName>
</protein>
<evidence type="ECO:0000313" key="3">
    <source>
        <dbReference type="Proteomes" id="UP000664654"/>
    </source>
</evidence>
<dbReference type="RefSeq" id="WP_206572435.1">
    <property type="nucleotide sequence ID" value="NZ_JAFKCV010000002.1"/>
</dbReference>
<name>A0A939DKN2_9ALTE</name>
<dbReference type="InterPro" id="IPR051454">
    <property type="entry name" value="RNA/ubiquinone_mod_enzymes"/>
</dbReference>
<dbReference type="GO" id="GO:0006744">
    <property type="term" value="P:ubiquinone biosynthetic process"/>
    <property type="evidence" value="ECO:0007669"/>
    <property type="project" value="UniProtKB-UniRule"/>
</dbReference>
<reference evidence="2" key="1">
    <citation type="submission" date="2021-03" db="EMBL/GenBank/DDBJ databases">
        <title>novel species isolated from a fishpond in China.</title>
        <authorList>
            <person name="Lu H."/>
            <person name="Cai Z."/>
        </authorList>
    </citation>
    <scope>NUCLEOTIDE SEQUENCE</scope>
    <source>
        <strain evidence="2">JCM 30855</strain>
    </source>
</reference>
<evidence type="ECO:0000256" key="1">
    <source>
        <dbReference type="HAMAP-Rule" id="MF_02233"/>
    </source>
</evidence>
<keyword evidence="1" id="KW-0831">Ubiquinone biosynthesis</keyword>
<sequence>MQYSLGPILYFWPKAEVEDFYRQALASDADIIYLGETVCSKRRELRQADWLALARELAGKGKQVVLSTMALLEAPSEVKALKAYCDNGEFLVEANDVSAIQLVTEQGKPFVAGPAINSYSQYSLKKLLDMGMQRWVMPVELSRQWLEKMLQGCEELGIRNRFSVEIFAYGYLPLAYSARCFTARSENRSKDDCQLCCINYPTGRLTSSQEGQSLFTLNGIQTQSGQCYNLINDLPSMQGLVDVVRLSPLGSETLDWLARFRANQDGQQHWSLPGSCNGYWHSIVGMAKAGTESAS</sequence>
<dbReference type="AlphaFoldDB" id="A0A939DKN2"/>
<dbReference type="PANTHER" id="PTHR30217:SF11">
    <property type="entry name" value="UBIQUINONE BIOSYNTHESIS PROTEIN UBIV"/>
    <property type="match status" value="1"/>
</dbReference>
<dbReference type="Proteomes" id="UP000664654">
    <property type="component" value="Unassembled WGS sequence"/>
</dbReference>
<feature type="binding site" evidence="1">
    <location>
        <position position="193"/>
    </location>
    <ligand>
        <name>[4Fe-4S] cluster</name>
        <dbReference type="ChEBI" id="CHEBI:49883"/>
    </ligand>
</feature>
<keyword evidence="1" id="KW-0479">Metal-binding</keyword>
<dbReference type="NCBIfam" id="NF011991">
    <property type="entry name" value="PRK15447.1"/>
    <property type="match status" value="1"/>
</dbReference>
<keyword evidence="3" id="KW-1185">Reference proteome</keyword>
<keyword evidence="1" id="KW-0004">4Fe-4S</keyword>
<comment type="cofactor">
    <cofactor evidence="1">
        <name>[4Fe-4S] cluster</name>
        <dbReference type="ChEBI" id="CHEBI:49883"/>
    </cofactor>
</comment>
<evidence type="ECO:0000313" key="2">
    <source>
        <dbReference type="EMBL" id="MBN7824315.1"/>
    </source>
</evidence>
<organism evidence="2 3">
    <name type="scientific">Bowmanella dokdonensis</name>
    <dbReference type="NCBI Taxonomy" id="751969"/>
    <lineage>
        <taxon>Bacteria</taxon>
        <taxon>Pseudomonadati</taxon>
        <taxon>Pseudomonadota</taxon>
        <taxon>Gammaproteobacteria</taxon>
        <taxon>Alteromonadales</taxon>
        <taxon>Alteromonadaceae</taxon>
        <taxon>Bowmanella</taxon>
    </lineage>
</organism>